<name>A0A6J7R7V4_9ZZZZ</name>
<accession>A0A6J7R7V4</accession>
<evidence type="ECO:0000256" key="1">
    <source>
        <dbReference type="SAM" id="MobiDB-lite"/>
    </source>
</evidence>
<reference evidence="2" key="1">
    <citation type="submission" date="2020-05" db="EMBL/GenBank/DDBJ databases">
        <authorList>
            <person name="Chiriac C."/>
            <person name="Salcher M."/>
            <person name="Ghai R."/>
            <person name="Kavagutti S V."/>
        </authorList>
    </citation>
    <scope>NUCLEOTIDE SEQUENCE</scope>
</reference>
<sequence>MPRPPQTSQEIEKDSMSPELMRFRVICTSPSEVTSAT</sequence>
<protein>
    <submittedName>
        <fullName evidence="2">Unannotated protein</fullName>
    </submittedName>
</protein>
<evidence type="ECO:0000313" key="2">
    <source>
        <dbReference type="EMBL" id="CAB5024730.1"/>
    </source>
</evidence>
<feature type="region of interest" description="Disordered" evidence="1">
    <location>
        <begin position="1"/>
        <end position="20"/>
    </location>
</feature>
<organism evidence="2">
    <name type="scientific">freshwater metagenome</name>
    <dbReference type="NCBI Taxonomy" id="449393"/>
    <lineage>
        <taxon>unclassified sequences</taxon>
        <taxon>metagenomes</taxon>
        <taxon>ecological metagenomes</taxon>
    </lineage>
</organism>
<dbReference type="AlphaFoldDB" id="A0A6J7R7V4"/>
<gene>
    <name evidence="2" type="ORF">UFOPK4061_01602</name>
</gene>
<proteinExistence type="predicted"/>
<dbReference type="EMBL" id="CAFBPD010000312">
    <property type="protein sequence ID" value="CAB5024730.1"/>
    <property type="molecule type" value="Genomic_DNA"/>
</dbReference>